<dbReference type="Gene3D" id="1.20.1280.40">
    <property type="entry name" value="HHA"/>
    <property type="match status" value="1"/>
</dbReference>
<dbReference type="InterPro" id="IPR036666">
    <property type="entry name" value="HHA_sf"/>
</dbReference>
<dbReference type="InterPro" id="IPR007985">
    <property type="entry name" value="Hemolysn_expr_modulating_HHA"/>
</dbReference>
<proteinExistence type="inferred from homology"/>
<protein>
    <submittedName>
        <fullName evidence="2">Transcription modulator YdgT</fullName>
    </submittedName>
</protein>
<dbReference type="Proteomes" id="UP000231901">
    <property type="component" value="Chromosome"/>
</dbReference>
<dbReference type="RefSeq" id="WP_038658750.1">
    <property type="nucleotide sequence ID" value="NZ_BMJF01000001.1"/>
</dbReference>
<accession>A0A2K8QN85</accession>
<reference evidence="3" key="1">
    <citation type="journal article" date="2018" name="Genome Announc.">
        <title>Complete genome sequence of a Dickeya fangzhongdai type strain causing bleeding canker of pear tree trunks.</title>
        <authorList>
            <person name="Zhao Y."/>
            <person name="Tian Y."/>
            <person name="Li X."/>
            <person name="Hu B."/>
        </authorList>
    </citation>
    <scope>NUCLEOTIDE SEQUENCE [LARGE SCALE GENOMIC DNA]</scope>
    <source>
        <strain evidence="3">DSM 101947</strain>
    </source>
</reference>
<organism evidence="2 3">
    <name type="scientific">Dickeya fangzhongdai</name>
    <dbReference type="NCBI Taxonomy" id="1778540"/>
    <lineage>
        <taxon>Bacteria</taxon>
        <taxon>Pseudomonadati</taxon>
        <taxon>Pseudomonadota</taxon>
        <taxon>Gammaproteobacteria</taxon>
        <taxon>Enterobacterales</taxon>
        <taxon>Pectobacteriaceae</taxon>
        <taxon>Dickeya</taxon>
    </lineage>
</organism>
<dbReference type="Pfam" id="PF05321">
    <property type="entry name" value="HHA"/>
    <property type="match status" value="1"/>
</dbReference>
<dbReference type="KEGG" id="ced:LH89_01630"/>
<keyword evidence="3" id="KW-1185">Reference proteome</keyword>
<sequence length="71" mass="8313">MSVYEYLLKFRKVSTLESLEKLFDHLNYSLTDNHDIINMYRAADHRRAELAAGGKLFDIGQVPKSVWHFVI</sequence>
<dbReference type="OrthoDB" id="6487408at2"/>
<evidence type="ECO:0000313" key="3">
    <source>
        <dbReference type="Proteomes" id="UP000231901"/>
    </source>
</evidence>
<dbReference type="GeneID" id="66564884"/>
<dbReference type="SUPFAM" id="SSF68989">
    <property type="entry name" value="Hemolysin expression modulating protein HHA"/>
    <property type="match status" value="1"/>
</dbReference>
<dbReference type="AlphaFoldDB" id="A0A2K8QN85"/>
<dbReference type="EMBL" id="CP025003">
    <property type="protein sequence ID" value="ATZ94478.1"/>
    <property type="molecule type" value="Genomic_DNA"/>
</dbReference>
<evidence type="ECO:0000256" key="1">
    <source>
        <dbReference type="ARBA" id="ARBA00010526"/>
    </source>
</evidence>
<dbReference type="KEGG" id="dfn:CVE23_11125"/>
<gene>
    <name evidence="2" type="ORF">CVE23_11125</name>
</gene>
<evidence type="ECO:0000313" key="2">
    <source>
        <dbReference type="EMBL" id="ATZ94478.1"/>
    </source>
</evidence>
<dbReference type="NCBIfam" id="NF007703">
    <property type="entry name" value="PRK10391.1"/>
    <property type="match status" value="1"/>
</dbReference>
<name>A0A2K8QN85_9GAMM</name>
<comment type="similarity">
    <text evidence="1">Belongs to the Hha/YmoA/Cnu family.</text>
</comment>